<dbReference type="GO" id="GO:0005615">
    <property type="term" value="C:extracellular space"/>
    <property type="evidence" value="ECO:0007669"/>
    <property type="project" value="TreeGrafter"/>
</dbReference>
<dbReference type="Proteomes" id="UP000516437">
    <property type="component" value="Chromosome 7"/>
</dbReference>
<feature type="signal peptide" evidence="2">
    <location>
        <begin position="1"/>
        <end position="19"/>
    </location>
</feature>
<dbReference type="EMBL" id="RXIC02000025">
    <property type="protein sequence ID" value="KAB1206658.1"/>
    <property type="molecule type" value="Genomic_DNA"/>
</dbReference>
<dbReference type="GO" id="GO:0030154">
    <property type="term" value="P:cell differentiation"/>
    <property type="evidence" value="ECO:0007669"/>
    <property type="project" value="TreeGrafter"/>
</dbReference>
<protein>
    <recommendedName>
        <fullName evidence="5">Root meristem growth factor 1</fullName>
    </recommendedName>
</protein>
<feature type="compositionally biased region" description="Basic and acidic residues" evidence="1">
    <location>
        <begin position="96"/>
        <end position="110"/>
    </location>
</feature>
<dbReference type="OrthoDB" id="994020at2759"/>
<feature type="chain" id="PRO_5025558189" description="Root meristem growth factor 1" evidence="2">
    <location>
        <begin position="20"/>
        <end position="145"/>
    </location>
</feature>
<name>A0A6A1V3R9_9ROSI</name>
<organism evidence="3 4">
    <name type="scientific">Morella rubra</name>
    <name type="common">Chinese bayberry</name>
    <dbReference type="NCBI Taxonomy" id="262757"/>
    <lineage>
        <taxon>Eukaryota</taxon>
        <taxon>Viridiplantae</taxon>
        <taxon>Streptophyta</taxon>
        <taxon>Embryophyta</taxon>
        <taxon>Tracheophyta</taxon>
        <taxon>Spermatophyta</taxon>
        <taxon>Magnoliopsida</taxon>
        <taxon>eudicotyledons</taxon>
        <taxon>Gunneridae</taxon>
        <taxon>Pentapetalae</taxon>
        <taxon>rosids</taxon>
        <taxon>fabids</taxon>
        <taxon>Fagales</taxon>
        <taxon>Myricaceae</taxon>
        <taxon>Morella</taxon>
    </lineage>
</organism>
<dbReference type="AlphaFoldDB" id="A0A6A1V3R9"/>
<comment type="caution">
    <text evidence="3">The sequence shown here is derived from an EMBL/GenBank/DDBJ whole genome shotgun (WGS) entry which is preliminary data.</text>
</comment>
<evidence type="ECO:0000256" key="2">
    <source>
        <dbReference type="SAM" id="SignalP"/>
    </source>
</evidence>
<dbReference type="PANTHER" id="PTHR36313:SF1">
    <property type="entry name" value="PROTEIN GOLVEN 11-RELATED"/>
    <property type="match status" value="1"/>
</dbReference>
<evidence type="ECO:0000313" key="4">
    <source>
        <dbReference type="Proteomes" id="UP000516437"/>
    </source>
</evidence>
<dbReference type="InterPro" id="IPR038804">
    <property type="entry name" value="RGF3"/>
</dbReference>
<sequence length="145" mass="15657">MKLVCLLLVLISNACLYSAQSPQVLTETKNADTEATAVARAKVLLEDERLAAAHTNKRIKGRKMVIGNAMKLEKKKEPGAVGGTSPMISSSNQAAGKHESEEGSKVDSKQRVLGRSSGEIDDHEVHFVPITADYRGAMHHPPKNN</sequence>
<evidence type="ECO:0000256" key="1">
    <source>
        <dbReference type="SAM" id="MobiDB-lite"/>
    </source>
</evidence>
<gene>
    <name evidence="3" type="ORF">CJ030_MR7G001528</name>
</gene>
<dbReference type="GO" id="GO:0010628">
    <property type="term" value="P:positive regulation of gene expression"/>
    <property type="evidence" value="ECO:0007669"/>
    <property type="project" value="TreeGrafter"/>
</dbReference>
<proteinExistence type="predicted"/>
<feature type="region of interest" description="Disordered" evidence="1">
    <location>
        <begin position="70"/>
        <end position="124"/>
    </location>
</feature>
<dbReference type="GO" id="GO:0008083">
    <property type="term" value="F:growth factor activity"/>
    <property type="evidence" value="ECO:0007669"/>
    <property type="project" value="InterPro"/>
</dbReference>
<evidence type="ECO:0008006" key="5">
    <source>
        <dbReference type="Google" id="ProtNLM"/>
    </source>
</evidence>
<dbReference type="GO" id="GO:0010082">
    <property type="term" value="P:regulation of root meristem growth"/>
    <property type="evidence" value="ECO:0007669"/>
    <property type="project" value="InterPro"/>
</dbReference>
<reference evidence="3 4" key="1">
    <citation type="journal article" date="2019" name="Plant Biotechnol. J.">
        <title>The red bayberry genome and genetic basis of sex determination.</title>
        <authorList>
            <person name="Jia H.M."/>
            <person name="Jia H.J."/>
            <person name="Cai Q.L."/>
            <person name="Wang Y."/>
            <person name="Zhao H.B."/>
            <person name="Yang W.F."/>
            <person name="Wang G.Y."/>
            <person name="Li Y.H."/>
            <person name="Zhan D.L."/>
            <person name="Shen Y.T."/>
            <person name="Niu Q.F."/>
            <person name="Chang L."/>
            <person name="Qiu J."/>
            <person name="Zhao L."/>
            <person name="Xie H.B."/>
            <person name="Fu W.Y."/>
            <person name="Jin J."/>
            <person name="Li X.W."/>
            <person name="Jiao Y."/>
            <person name="Zhou C.C."/>
            <person name="Tu T."/>
            <person name="Chai C.Y."/>
            <person name="Gao J.L."/>
            <person name="Fan L.J."/>
            <person name="van de Weg E."/>
            <person name="Wang J.Y."/>
            <person name="Gao Z.S."/>
        </authorList>
    </citation>
    <scope>NUCLEOTIDE SEQUENCE [LARGE SCALE GENOMIC DNA]</scope>
    <source>
        <tissue evidence="3">Leaves</tissue>
    </source>
</reference>
<keyword evidence="2" id="KW-0732">Signal</keyword>
<accession>A0A6A1V3R9</accession>
<dbReference type="PANTHER" id="PTHR36313">
    <property type="entry name" value="ROOT MERISTEM GROWTH FACTOR 2"/>
    <property type="match status" value="1"/>
</dbReference>
<keyword evidence="4" id="KW-1185">Reference proteome</keyword>
<evidence type="ECO:0000313" key="3">
    <source>
        <dbReference type="EMBL" id="KAB1206658.1"/>
    </source>
</evidence>
<dbReference type="GO" id="GO:0008284">
    <property type="term" value="P:positive regulation of cell population proliferation"/>
    <property type="evidence" value="ECO:0007669"/>
    <property type="project" value="TreeGrafter"/>
</dbReference>